<evidence type="ECO:0000256" key="5">
    <source>
        <dbReference type="ARBA" id="ARBA00022692"/>
    </source>
</evidence>
<keyword evidence="10 12" id="KW-0472">Membrane</keyword>
<dbReference type="Pfam" id="PF03188">
    <property type="entry name" value="Cytochrom_B561"/>
    <property type="match status" value="1"/>
</dbReference>
<dbReference type="AlphaFoldDB" id="A0A915EMF9"/>
<feature type="compositionally biased region" description="Low complexity" evidence="11">
    <location>
        <begin position="118"/>
        <end position="127"/>
    </location>
</feature>
<evidence type="ECO:0000256" key="12">
    <source>
        <dbReference type="SAM" id="Phobius"/>
    </source>
</evidence>
<dbReference type="WBParaSite" id="jg7823">
    <property type="protein sequence ID" value="jg7823"/>
    <property type="gene ID" value="jg7823"/>
</dbReference>
<feature type="transmembrane region" description="Helical" evidence="12">
    <location>
        <begin position="353"/>
        <end position="375"/>
    </location>
</feature>
<evidence type="ECO:0000256" key="1">
    <source>
        <dbReference type="ARBA" id="ARBA00001970"/>
    </source>
</evidence>
<feature type="region of interest" description="Disordered" evidence="11">
    <location>
        <begin position="99"/>
        <end position="127"/>
    </location>
</feature>
<keyword evidence="6" id="KW-0479">Metal-binding</keyword>
<feature type="domain" description="Cytochrome b561" evidence="13">
    <location>
        <begin position="163"/>
        <end position="376"/>
    </location>
</feature>
<dbReference type="GO" id="GO:0046872">
    <property type="term" value="F:metal ion binding"/>
    <property type="evidence" value="ECO:0007669"/>
    <property type="project" value="UniProtKB-KW"/>
</dbReference>
<dbReference type="Gene3D" id="1.20.120.1770">
    <property type="match status" value="1"/>
</dbReference>
<keyword evidence="4" id="KW-0349">Heme</keyword>
<organism evidence="14 15">
    <name type="scientific">Ditylenchus dipsaci</name>
    <dbReference type="NCBI Taxonomy" id="166011"/>
    <lineage>
        <taxon>Eukaryota</taxon>
        <taxon>Metazoa</taxon>
        <taxon>Ecdysozoa</taxon>
        <taxon>Nematoda</taxon>
        <taxon>Chromadorea</taxon>
        <taxon>Rhabditida</taxon>
        <taxon>Tylenchina</taxon>
        <taxon>Tylenchomorpha</taxon>
        <taxon>Sphaerularioidea</taxon>
        <taxon>Anguinidae</taxon>
        <taxon>Anguininae</taxon>
        <taxon>Ditylenchus</taxon>
    </lineage>
</organism>
<feature type="transmembrane region" description="Helical" evidence="12">
    <location>
        <begin position="280"/>
        <end position="299"/>
    </location>
</feature>
<evidence type="ECO:0000256" key="9">
    <source>
        <dbReference type="ARBA" id="ARBA00023004"/>
    </source>
</evidence>
<comment type="cofactor">
    <cofactor evidence="1">
        <name>heme b</name>
        <dbReference type="ChEBI" id="CHEBI:60344"/>
    </cofactor>
</comment>
<dbReference type="InterPro" id="IPR006593">
    <property type="entry name" value="Cyt_b561/ferric_Rdtase_TM"/>
</dbReference>
<keyword evidence="5 12" id="KW-0812">Transmembrane</keyword>
<feature type="transmembrane region" description="Helical" evidence="12">
    <location>
        <begin position="306"/>
        <end position="333"/>
    </location>
</feature>
<dbReference type="PROSITE" id="PS50939">
    <property type="entry name" value="CYTOCHROME_B561"/>
    <property type="match status" value="1"/>
</dbReference>
<feature type="transmembrane region" description="Helical" evidence="12">
    <location>
        <begin position="204"/>
        <end position="224"/>
    </location>
</feature>
<evidence type="ECO:0000256" key="4">
    <source>
        <dbReference type="ARBA" id="ARBA00022617"/>
    </source>
</evidence>
<evidence type="ECO:0000259" key="13">
    <source>
        <dbReference type="PROSITE" id="PS50939"/>
    </source>
</evidence>
<feature type="compositionally biased region" description="Basic residues" evidence="11">
    <location>
        <begin position="103"/>
        <end position="116"/>
    </location>
</feature>
<dbReference type="PANTHER" id="PTHR10106">
    <property type="entry name" value="CYTOCHROME B561-RELATED"/>
    <property type="match status" value="1"/>
</dbReference>
<dbReference type="Proteomes" id="UP000887574">
    <property type="component" value="Unplaced"/>
</dbReference>
<name>A0A915EMF9_9BILA</name>
<keyword evidence="7" id="KW-0249">Electron transport</keyword>
<dbReference type="GO" id="GO:0016491">
    <property type="term" value="F:oxidoreductase activity"/>
    <property type="evidence" value="ECO:0007669"/>
    <property type="project" value="InterPro"/>
</dbReference>
<evidence type="ECO:0000256" key="8">
    <source>
        <dbReference type="ARBA" id="ARBA00022989"/>
    </source>
</evidence>
<evidence type="ECO:0000256" key="3">
    <source>
        <dbReference type="ARBA" id="ARBA00022448"/>
    </source>
</evidence>
<evidence type="ECO:0000256" key="7">
    <source>
        <dbReference type="ARBA" id="ARBA00022982"/>
    </source>
</evidence>
<dbReference type="InterPro" id="IPR043205">
    <property type="entry name" value="CYB561/CYBRD1-like"/>
</dbReference>
<comment type="subcellular location">
    <subcellularLocation>
        <location evidence="2">Membrane</location>
        <topology evidence="2">Multi-pass membrane protein</topology>
    </subcellularLocation>
</comment>
<feature type="transmembrane region" description="Helical" evidence="12">
    <location>
        <begin position="236"/>
        <end position="260"/>
    </location>
</feature>
<keyword evidence="3" id="KW-0813">Transport</keyword>
<accession>A0A915EMF9</accession>
<evidence type="ECO:0000313" key="15">
    <source>
        <dbReference type="WBParaSite" id="jg7823"/>
    </source>
</evidence>
<protein>
    <submittedName>
        <fullName evidence="15">Cytochrome b561 domain-containing protein</fullName>
    </submittedName>
</protein>
<evidence type="ECO:0000256" key="2">
    <source>
        <dbReference type="ARBA" id="ARBA00004141"/>
    </source>
</evidence>
<feature type="transmembrane region" description="Helical" evidence="12">
    <location>
        <begin position="166"/>
        <end position="184"/>
    </location>
</feature>
<sequence>MTFKTNGASVIPAFFQNGKDVFFNADKLSDDQHFQAIQQRSLRYFDFVVVLCQLAQITMIGLADLWRISSHEIHIPLGSRQSRTLGQLRGRRTLSVNGLKSSPLRKKKGSKRHRPIHPSSQVVSSAASYPSSRSIQGVSSASLQQQFRLQPCGPRSRSSKKLQKSIVSYVYVTCIVSFVYGTAQGGELNWTNAQLTNTQNAVNINFHALLLTTAILFCQGDGLLSLRLYRHEVKWVARVVNGLLHTLTLLLTAGGIAVIVVETNLGYQFSFSSQLSWLQLLIMIGQMVYTVVGVVCFWFPRCSPQVLGLVVPVQRAAGITLFLLNVGFLLAGIVEYKSALGDCYFKLTCPKKLGLLLNLKVMAALCYGICVCALLRSKKWRRESTTQKHN</sequence>
<evidence type="ECO:0000313" key="14">
    <source>
        <dbReference type="Proteomes" id="UP000887574"/>
    </source>
</evidence>
<evidence type="ECO:0000256" key="10">
    <source>
        <dbReference type="ARBA" id="ARBA00023136"/>
    </source>
</evidence>
<dbReference type="PANTHER" id="PTHR10106:SF50">
    <property type="entry name" value="CYTOCHROME B561 DOMAIN-CONTAINING PROTEIN"/>
    <property type="match status" value="1"/>
</dbReference>
<proteinExistence type="predicted"/>
<evidence type="ECO:0000256" key="11">
    <source>
        <dbReference type="SAM" id="MobiDB-lite"/>
    </source>
</evidence>
<keyword evidence="8 12" id="KW-1133">Transmembrane helix</keyword>
<dbReference type="GO" id="GO:0016020">
    <property type="term" value="C:membrane"/>
    <property type="evidence" value="ECO:0007669"/>
    <property type="project" value="UniProtKB-SubCell"/>
</dbReference>
<keyword evidence="14" id="KW-1185">Reference proteome</keyword>
<reference evidence="15" key="1">
    <citation type="submission" date="2022-11" db="UniProtKB">
        <authorList>
            <consortium name="WormBaseParasite"/>
        </authorList>
    </citation>
    <scope>IDENTIFICATION</scope>
</reference>
<keyword evidence="9" id="KW-0408">Iron</keyword>
<evidence type="ECO:0000256" key="6">
    <source>
        <dbReference type="ARBA" id="ARBA00022723"/>
    </source>
</evidence>